<dbReference type="InterPro" id="IPR027417">
    <property type="entry name" value="P-loop_NTPase"/>
</dbReference>
<dbReference type="EMBL" id="CP003364">
    <property type="protein sequence ID" value="AGA26313.1"/>
    <property type="molecule type" value="Genomic_DNA"/>
</dbReference>
<dbReference type="AlphaFoldDB" id="L0DBV0"/>
<dbReference type="KEGG" id="saci:Sinac_1953"/>
<dbReference type="STRING" id="886293.Sinac_1953"/>
<proteinExistence type="predicted"/>
<keyword evidence="2" id="KW-1185">Reference proteome</keyword>
<evidence type="ECO:0000313" key="1">
    <source>
        <dbReference type="EMBL" id="AGA26313.1"/>
    </source>
</evidence>
<evidence type="ECO:0008006" key="3">
    <source>
        <dbReference type="Google" id="ProtNLM"/>
    </source>
</evidence>
<gene>
    <name evidence="1" type="ordered locus">Sinac_1953</name>
</gene>
<reference evidence="1 2" key="1">
    <citation type="submission" date="2012-02" db="EMBL/GenBank/DDBJ databases">
        <title>Complete sequence of chromosome of Singulisphaera acidiphila DSM 18658.</title>
        <authorList>
            <consortium name="US DOE Joint Genome Institute (JGI-PGF)"/>
            <person name="Lucas S."/>
            <person name="Copeland A."/>
            <person name="Lapidus A."/>
            <person name="Glavina del Rio T."/>
            <person name="Dalin E."/>
            <person name="Tice H."/>
            <person name="Bruce D."/>
            <person name="Goodwin L."/>
            <person name="Pitluck S."/>
            <person name="Peters L."/>
            <person name="Ovchinnikova G."/>
            <person name="Chertkov O."/>
            <person name="Kyrpides N."/>
            <person name="Mavromatis K."/>
            <person name="Ivanova N."/>
            <person name="Brettin T."/>
            <person name="Detter J.C."/>
            <person name="Han C."/>
            <person name="Larimer F."/>
            <person name="Land M."/>
            <person name="Hauser L."/>
            <person name="Markowitz V."/>
            <person name="Cheng J.-F."/>
            <person name="Hugenholtz P."/>
            <person name="Woyke T."/>
            <person name="Wu D."/>
            <person name="Tindall B."/>
            <person name="Pomrenke H."/>
            <person name="Brambilla E."/>
            <person name="Klenk H.-P."/>
            <person name="Eisen J.A."/>
        </authorList>
    </citation>
    <scope>NUCLEOTIDE SEQUENCE [LARGE SCALE GENOMIC DNA]</scope>
    <source>
        <strain evidence="2">ATCC BAA-1392 / DSM 18658 / VKM B-2454 / MOB10</strain>
    </source>
</reference>
<dbReference type="NCBIfam" id="NF033438">
    <property type="entry name" value="BREX_BrxD"/>
    <property type="match status" value="1"/>
</dbReference>
<dbReference type="eggNOG" id="COG1474">
    <property type="taxonomic scope" value="Bacteria"/>
</dbReference>
<dbReference type="Pfam" id="PF10923">
    <property type="entry name" value="BrxC_BrxD"/>
    <property type="match status" value="1"/>
</dbReference>
<accession>L0DBV0</accession>
<dbReference type="Proteomes" id="UP000010798">
    <property type="component" value="Chromosome"/>
</dbReference>
<dbReference type="SUPFAM" id="SSF52540">
    <property type="entry name" value="P-loop containing nucleoside triphosphate hydrolases"/>
    <property type="match status" value="1"/>
</dbReference>
<evidence type="ECO:0000313" key="2">
    <source>
        <dbReference type="Proteomes" id="UP000010798"/>
    </source>
</evidence>
<dbReference type="RefSeq" id="WP_015245480.1">
    <property type="nucleotide sequence ID" value="NC_019892.1"/>
</dbReference>
<dbReference type="InterPro" id="IPR021228">
    <property type="entry name" value="BrxD"/>
</dbReference>
<sequence>MEISRERRREIISALRKGTVPQRGLDFLSVGLGRFEPVMTGELADVAQGSSVFKAVRGEYGCGKTFFGRWVQEYAKKKGYAIAEVQISETETPLHRLETVYRRAMEQLSTADCFLGAYRSIIDGWFYGLEEDILSEGEIEASDLEALARRADELLEQRLLEITRATPQFAAALRSYRAAQRRNDHATAEGLVGWLAGQPHVAASIKRIAGIKGDVDHFAALSFLRGLLLILKDSGFSGLVLVLDEIETLQRVRGDVREKGLNALRQLIDDIDGGRFPGLYLLITGTPAFYDGPQGVRRLEPLAQRLQVDFQTDARFDNLRAVQIRLPAFSHARLVEVGLKVRDLYAQDAQDRERILTLVDDTYVAELASAVAGDLGGQVGVAPRLFLKKLLADVLDRVDQHADFHPRQHYRLTIAEDELNRVERAARGAASVDEIELDL</sequence>
<organism evidence="1 2">
    <name type="scientific">Singulisphaera acidiphila (strain ATCC BAA-1392 / DSM 18658 / VKM B-2454 / MOB10)</name>
    <dbReference type="NCBI Taxonomy" id="886293"/>
    <lineage>
        <taxon>Bacteria</taxon>
        <taxon>Pseudomonadati</taxon>
        <taxon>Planctomycetota</taxon>
        <taxon>Planctomycetia</taxon>
        <taxon>Isosphaerales</taxon>
        <taxon>Isosphaeraceae</taxon>
        <taxon>Singulisphaera</taxon>
    </lineage>
</organism>
<dbReference type="HOGENOM" id="CLU_050343_0_0_0"/>
<name>L0DBV0_SINAD</name>
<dbReference type="OrthoDB" id="9772976at2"/>
<protein>
    <recommendedName>
        <fullName evidence="3">ATP-binding protein</fullName>
    </recommendedName>
</protein>